<feature type="region of interest" description="Disordered" evidence="1">
    <location>
        <begin position="192"/>
        <end position="225"/>
    </location>
</feature>
<feature type="compositionally biased region" description="Polar residues" evidence="1">
    <location>
        <begin position="215"/>
        <end position="225"/>
    </location>
</feature>
<dbReference type="EMBL" id="CAXLJM020000041">
    <property type="protein sequence ID" value="CAL8109389.1"/>
    <property type="molecule type" value="Genomic_DNA"/>
</dbReference>
<reference evidence="2 3" key="1">
    <citation type="submission" date="2024-08" db="EMBL/GenBank/DDBJ databases">
        <authorList>
            <person name="Cucini C."/>
            <person name="Frati F."/>
        </authorList>
    </citation>
    <scope>NUCLEOTIDE SEQUENCE [LARGE SCALE GENOMIC DNA]</scope>
</reference>
<dbReference type="Proteomes" id="UP001642540">
    <property type="component" value="Unassembled WGS sequence"/>
</dbReference>
<evidence type="ECO:0000256" key="1">
    <source>
        <dbReference type="SAM" id="MobiDB-lite"/>
    </source>
</evidence>
<evidence type="ECO:0000313" key="3">
    <source>
        <dbReference type="Proteomes" id="UP001642540"/>
    </source>
</evidence>
<name>A0ABP1QNY5_9HEXA</name>
<organism evidence="2 3">
    <name type="scientific">Orchesella dallaii</name>
    <dbReference type="NCBI Taxonomy" id="48710"/>
    <lineage>
        <taxon>Eukaryota</taxon>
        <taxon>Metazoa</taxon>
        <taxon>Ecdysozoa</taxon>
        <taxon>Arthropoda</taxon>
        <taxon>Hexapoda</taxon>
        <taxon>Collembola</taxon>
        <taxon>Entomobryomorpha</taxon>
        <taxon>Entomobryoidea</taxon>
        <taxon>Orchesellidae</taxon>
        <taxon>Orchesellinae</taxon>
        <taxon>Orchesella</taxon>
    </lineage>
</organism>
<keyword evidence="3" id="KW-1185">Reference proteome</keyword>
<comment type="caution">
    <text evidence="2">The sequence shown here is derived from an EMBL/GenBank/DDBJ whole genome shotgun (WGS) entry which is preliminary data.</text>
</comment>
<accession>A0ABP1QNY5</accession>
<proteinExistence type="predicted"/>
<protein>
    <submittedName>
        <fullName evidence="2">Uncharacterized protein</fullName>
    </submittedName>
</protein>
<sequence length="384" mass="43145">MENIQVEPEIFSQGEATVLSFPFLQDPSFFVDQVPPSQRQQHKGEAFMLKLNANFNSGVTFQASESSERPFKLDAWNREEEELVRGGLERDVARRVVLRRRFPLYVEVSDGVIYSPSLKVICESLSKIQLMSQQKIPKQVFVSPQVTRNAEIAREAVSGVFANTSQQDLMMNAGFGSMHSQGKPLTRIPLSTSLDEPVAGPSRQSVPLKKRKIETQTTPSTSTSHADVLQAMDAIQNFFNPTLMDTFNIPGDRAARNIEDKGIEKGSLEYSFKQFHTKTGQRETNTTKMGFYSFGEGRKNCNLYIYKTRNKFTGHNVPFSIREGASLLKSIILTMIEAMVTVARNTLEKEKSDAANLEGAEKQQAILVAEQRFAEKMARLGRDE</sequence>
<evidence type="ECO:0000313" key="2">
    <source>
        <dbReference type="EMBL" id="CAL8109389.1"/>
    </source>
</evidence>
<gene>
    <name evidence="2" type="ORF">ODALV1_LOCUS13318</name>
</gene>